<protein>
    <submittedName>
        <fullName evidence="1">Uncharacterized protein</fullName>
    </submittedName>
</protein>
<sequence>MVELADSGDRDQIMELKSGEFAFFPYYQGEAGILQLQASANTVRVEYAYFTRG</sequence>
<reference evidence="1" key="1">
    <citation type="submission" date="2016-10" db="EMBL/GenBank/DDBJ databases">
        <authorList>
            <person name="Varghese N."/>
        </authorList>
    </citation>
    <scope>NUCLEOTIDE SEQUENCE</scope>
</reference>
<accession>A0A218MLA6</accession>
<dbReference type="EMBL" id="KY052812">
    <property type="protein sequence ID" value="ASF00065.1"/>
    <property type="molecule type" value="Genomic_DNA"/>
</dbReference>
<evidence type="ECO:0000313" key="1">
    <source>
        <dbReference type="EMBL" id="ASF00065.1"/>
    </source>
</evidence>
<organism evidence="1">
    <name type="scientific">uncultured virus</name>
    <dbReference type="NCBI Taxonomy" id="340016"/>
    <lineage>
        <taxon>Viruses</taxon>
        <taxon>environmental samples</taxon>
    </lineage>
</organism>
<proteinExistence type="predicted"/>
<reference evidence="1" key="2">
    <citation type="journal article" date="2017" name="Nat. Commun.">
        <title>Single-virus genomics reveals hidden cosmopolitan and abundant viruses.</title>
        <authorList>
            <person name="Martinez-Hernandez F."/>
            <person name="Fornas O."/>
            <person name="Lluesma Gomez M."/>
            <person name="Bolduc B."/>
            <person name="de la Cruz Pena M.J."/>
            <person name="Martinez J.M."/>
            <person name="Anton J."/>
            <person name="Gasol J.M."/>
            <person name="Rosselli R."/>
            <person name="Rodriguez-Valera F."/>
            <person name="Sullivan M.B."/>
            <person name="Acinas S.G."/>
            <person name="Martinez-Garcia M."/>
        </authorList>
    </citation>
    <scope>NUCLEOTIDE SEQUENCE</scope>
</reference>
<name>A0A218MLA6_9VIRU</name>